<dbReference type="SUPFAM" id="SSF53474">
    <property type="entry name" value="alpha/beta-Hydrolases"/>
    <property type="match status" value="1"/>
</dbReference>
<dbReference type="InterPro" id="IPR050300">
    <property type="entry name" value="GDXG_lipolytic_enzyme"/>
</dbReference>
<reference evidence="2" key="1">
    <citation type="submission" date="2019-05" db="EMBL/GenBank/DDBJ databases">
        <authorList>
            <consortium name="Pathogen Informatics"/>
        </authorList>
    </citation>
    <scope>NUCLEOTIDE SEQUENCE [LARGE SCALE GENOMIC DNA]</scope>
    <source>
        <strain evidence="2">NCTC12965</strain>
    </source>
</reference>
<sequence length="271" mass="30331">MKLLAGSYDNATTVADENEILLSFQSRSQRVYQQQRHELNMAYGDAPREVFDWFYSTEEYKGTIIFIHGGYWQFCDKQDFAFIASTPLSLGFDVVLVEYTLAPAANLADICQQIGVALDVIDRRLKPRGDKPVYLTGHSAGGHLAAYWQHHPLVQAVFPISGIFELQPLLVSYVNQQLKLTSQQIEALSPARNIPLSLKPMVLFYGAAELPELIGQSLYYYSALREQGLPVSRYALPGANHYSVLDAVFAADGALHRFLLTDGEYLDAHSH</sequence>
<proteinExistence type="predicted"/>
<dbReference type="KEGG" id="sfw:WN53_24285"/>
<evidence type="ECO:0000256" key="1">
    <source>
        <dbReference type="ARBA" id="ARBA00022801"/>
    </source>
</evidence>
<dbReference type="InterPro" id="IPR013094">
    <property type="entry name" value="AB_hydrolase_3"/>
</dbReference>
<protein>
    <submittedName>
        <fullName evidence="2">Alpha/beta hydrolase fold</fullName>
    </submittedName>
</protein>
<dbReference type="AlphaFoldDB" id="A0A0F7D374"/>
<keyword evidence="1 2" id="KW-0378">Hydrolase</keyword>
<dbReference type="GO" id="GO:0016787">
    <property type="term" value="F:hydrolase activity"/>
    <property type="evidence" value="ECO:0007669"/>
    <property type="project" value="UniProtKB-KW"/>
</dbReference>
<evidence type="ECO:0000313" key="2">
    <source>
        <dbReference type="EMBL" id="VTR60802.1"/>
    </source>
</evidence>
<organism evidence="2">
    <name type="scientific">Serratia fonticola</name>
    <dbReference type="NCBI Taxonomy" id="47917"/>
    <lineage>
        <taxon>Bacteria</taxon>
        <taxon>Pseudomonadati</taxon>
        <taxon>Pseudomonadota</taxon>
        <taxon>Gammaproteobacteria</taxon>
        <taxon>Enterobacterales</taxon>
        <taxon>Yersiniaceae</taxon>
        <taxon>Serratia</taxon>
    </lineage>
</organism>
<dbReference type="Gene3D" id="3.40.50.1820">
    <property type="entry name" value="alpha/beta hydrolase"/>
    <property type="match status" value="1"/>
</dbReference>
<dbReference type="PANTHER" id="PTHR48081">
    <property type="entry name" value="AB HYDROLASE SUPERFAMILY PROTEIN C4A8.06C"/>
    <property type="match status" value="1"/>
</dbReference>
<gene>
    <name evidence="2" type="ORF">NCTC12965_08588</name>
</gene>
<accession>A0A0F7D374</accession>
<dbReference type="GeneID" id="30323305"/>
<dbReference type="InterPro" id="IPR029058">
    <property type="entry name" value="AB_hydrolase_fold"/>
</dbReference>
<dbReference type="PANTHER" id="PTHR48081:SF33">
    <property type="entry name" value="KYNURENINE FORMAMIDASE"/>
    <property type="match status" value="1"/>
</dbReference>
<dbReference type="EMBL" id="CABEEZ010000166">
    <property type="protein sequence ID" value="VTR60802.1"/>
    <property type="molecule type" value="Genomic_DNA"/>
</dbReference>
<name>A0A0F7D374_SERFO</name>
<dbReference type="STRING" id="47917.AV650_20020"/>
<dbReference type="RefSeq" id="WP_024487113.1">
    <property type="nucleotide sequence ID" value="NZ_CAMKUH010000002.1"/>
</dbReference>
<dbReference type="Pfam" id="PF07859">
    <property type="entry name" value="Abhydrolase_3"/>
    <property type="match status" value="1"/>
</dbReference>